<feature type="compositionally biased region" description="Polar residues" evidence="1">
    <location>
        <begin position="501"/>
        <end position="516"/>
    </location>
</feature>
<comment type="caution">
    <text evidence="3">The sequence shown here is derived from an EMBL/GenBank/DDBJ whole genome shotgun (WGS) entry which is preliminary data.</text>
</comment>
<dbReference type="STRING" id="27349.A0A0L6VDT8"/>
<evidence type="ECO:0000313" key="3">
    <source>
        <dbReference type="EMBL" id="KNZ58874.1"/>
    </source>
</evidence>
<dbReference type="InterPro" id="IPR011430">
    <property type="entry name" value="UTP20_N"/>
</dbReference>
<dbReference type="InterPro" id="IPR052575">
    <property type="entry name" value="SSU_processome_comp_20"/>
</dbReference>
<feature type="domain" description="U3 small nucleolar RNA-associated protein 20 N-terminal" evidence="2">
    <location>
        <begin position="126"/>
        <end position="225"/>
    </location>
</feature>
<dbReference type="Proteomes" id="UP000037035">
    <property type="component" value="Unassembled WGS sequence"/>
</dbReference>
<feature type="region of interest" description="Disordered" evidence="1">
    <location>
        <begin position="467"/>
        <end position="573"/>
    </location>
</feature>
<accession>A0A0L6VDT8</accession>
<feature type="domain" description="U3 small nucleolar RNA-associated protein 20 N-terminal" evidence="2">
    <location>
        <begin position="252"/>
        <end position="319"/>
    </location>
</feature>
<dbReference type="OrthoDB" id="360653at2759"/>
<feature type="compositionally biased region" description="Polar residues" evidence="1">
    <location>
        <begin position="555"/>
        <end position="573"/>
    </location>
</feature>
<dbReference type="EMBL" id="LAVV01006661">
    <property type="protein sequence ID" value="KNZ58874.1"/>
    <property type="molecule type" value="Genomic_DNA"/>
</dbReference>
<evidence type="ECO:0000313" key="4">
    <source>
        <dbReference type="Proteomes" id="UP000037035"/>
    </source>
</evidence>
<evidence type="ECO:0000259" key="2">
    <source>
        <dbReference type="Pfam" id="PF07539"/>
    </source>
</evidence>
<dbReference type="GO" id="GO:0032040">
    <property type="term" value="C:small-subunit processome"/>
    <property type="evidence" value="ECO:0007669"/>
    <property type="project" value="TreeGrafter"/>
</dbReference>
<dbReference type="Pfam" id="PF07539">
    <property type="entry name" value="UTP20_N"/>
    <property type="match status" value="2"/>
</dbReference>
<dbReference type="PANTHER" id="PTHR17695:SF11">
    <property type="entry name" value="SMALL SUBUNIT PROCESSOME COMPONENT 20 HOMOLOG"/>
    <property type="match status" value="1"/>
</dbReference>
<dbReference type="VEuPathDB" id="FungiDB:VP01_1841g2"/>
<protein>
    <recommendedName>
        <fullName evidence="2">U3 small nucleolar RNA-associated protein 20 N-terminal domain-containing protein</fullName>
    </recommendedName>
</protein>
<organism evidence="3 4">
    <name type="scientific">Puccinia sorghi</name>
    <dbReference type="NCBI Taxonomy" id="27349"/>
    <lineage>
        <taxon>Eukaryota</taxon>
        <taxon>Fungi</taxon>
        <taxon>Dikarya</taxon>
        <taxon>Basidiomycota</taxon>
        <taxon>Pucciniomycotina</taxon>
        <taxon>Pucciniomycetes</taxon>
        <taxon>Pucciniales</taxon>
        <taxon>Pucciniaceae</taxon>
        <taxon>Puccinia</taxon>
    </lineage>
</organism>
<feature type="region of interest" description="Disordered" evidence="1">
    <location>
        <begin position="31"/>
        <end position="57"/>
    </location>
</feature>
<keyword evidence="4" id="KW-1185">Reference proteome</keyword>
<gene>
    <name evidence="3" type="ORF">VP01_1841g2</name>
</gene>
<sequence>MHILVPPTSILTCQKSAEPFAHGAPPSLVNLVPTLHPAHTGHAPHPSAQQHPPPPASLNWCLSGGNGPLALMEFDSSPQWGTHGTPSAQHNLPHIQSVVDSQSHGYCLHHLLPSPCVDGAPGVYPDHERDQVIPIFICILFRSLIISPGHSSFLHSKTLKKPVILLAFKGCSVQEIDVLVELILWPLHTSSDSASNSTSTVKRHLGFLSLLGDVMKTLGCQLVHRQSCMQTLTNDANPQRIFLESQLKKLSPPSFSFSKWINPIFDVLIDPKLPAFSAEIAQALSAILEIFHTWSSRKDLMLMLIQRNSQVLTSVLSNVNNCKREGPSDQNTPCVDGYLFLLLALLCVKYSLYVLCPPSALMSHVPIVTQLCRMADLCPIMAHHLFIQYKTGSVDCDNWAPPATSVMCAHCRREIINRHMNLTILPLIFVLDINSCPINLDPLGLEPPINLDPLCLEPIIAPQPLKSLPPPVTAPQSPENWRPGSSHFVSHTIKKTPPSPHQNMPTNQLPSTQQHGPSGRCYHPRVFSHEPQASSPQPRLAAQRPYNDEVERSKSLTPDRQCQPSPTPSFAASNFSAPIQLLAPSTRSPKIKFNPFPALAGAPLDLGKNSLTPVLLKSLERITLLISNRAEDCKAQIRMFQIWGEEAWFFLNSAHLDNLLYFPPPSESSGSERMLGAYNVPYLIRDVIVSTLICLITISTKQASKNLLFTTALLLMRLILTKVWPEVEVKPSNVDV</sequence>
<evidence type="ECO:0000256" key="1">
    <source>
        <dbReference type="SAM" id="MobiDB-lite"/>
    </source>
</evidence>
<proteinExistence type="predicted"/>
<name>A0A0L6VDT8_9BASI</name>
<dbReference type="AlphaFoldDB" id="A0A0L6VDT8"/>
<reference evidence="3 4" key="1">
    <citation type="submission" date="2015-08" db="EMBL/GenBank/DDBJ databases">
        <title>Next Generation Sequencing and Analysis of the Genome of Puccinia sorghi L Schw, the Causal Agent of Maize Common Rust.</title>
        <authorList>
            <person name="Rochi L."/>
            <person name="Burguener G."/>
            <person name="Darino M."/>
            <person name="Turjanski A."/>
            <person name="Kreff E."/>
            <person name="Dieguez M.J."/>
            <person name="Sacco F."/>
        </authorList>
    </citation>
    <scope>NUCLEOTIDE SEQUENCE [LARGE SCALE GENOMIC DNA]</scope>
    <source>
        <strain evidence="3 4">RO10H11247</strain>
    </source>
</reference>
<dbReference type="PANTHER" id="PTHR17695">
    <property type="entry name" value="SMALL SUBUNIT PROCESSOME COMPONENT 20 HOMOLOG"/>
    <property type="match status" value="1"/>
</dbReference>
<dbReference type="GO" id="GO:0030686">
    <property type="term" value="C:90S preribosome"/>
    <property type="evidence" value="ECO:0007669"/>
    <property type="project" value="TreeGrafter"/>
</dbReference>